<organism evidence="1 2">
    <name type="scientific">Lentzea jiangxiensis</name>
    <dbReference type="NCBI Taxonomy" id="641025"/>
    <lineage>
        <taxon>Bacteria</taxon>
        <taxon>Bacillati</taxon>
        <taxon>Actinomycetota</taxon>
        <taxon>Actinomycetes</taxon>
        <taxon>Pseudonocardiales</taxon>
        <taxon>Pseudonocardiaceae</taxon>
        <taxon>Lentzea</taxon>
    </lineage>
</organism>
<dbReference type="Gene3D" id="3.20.20.70">
    <property type="entry name" value="Aldolase class I"/>
    <property type="match status" value="1"/>
</dbReference>
<keyword evidence="2" id="KW-1185">Reference proteome</keyword>
<name>A0A1H0JSY7_9PSEU</name>
<dbReference type="AlphaFoldDB" id="A0A1H0JSY7"/>
<dbReference type="STRING" id="641025.SAMN05421507_102615"/>
<dbReference type="InterPro" id="IPR013785">
    <property type="entry name" value="Aldolase_TIM"/>
</dbReference>
<dbReference type="PANTHER" id="PTHR37418:SF1">
    <property type="entry name" value="3-KETO-5-AMINOHEXANOATE CLEAVAGE PROTEIN"/>
    <property type="match status" value="1"/>
</dbReference>
<gene>
    <name evidence="1" type="ORF">SAMN05421507_102615</name>
</gene>
<dbReference type="InterPro" id="IPR008567">
    <property type="entry name" value="BKACE"/>
</dbReference>
<dbReference type="RefSeq" id="WP_090096580.1">
    <property type="nucleotide sequence ID" value="NZ_FNIX01000002.1"/>
</dbReference>
<reference evidence="2" key="1">
    <citation type="submission" date="2016-10" db="EMBL/GenBank/DDBJ databases">
        <authorList>
            <person name="Varghese N."/>
            <person name="Submissions S."/>
        </authorList>
    </citation>
    <scope>NUCLEOTIDE SEQUENCE [LARGE SCALE GENOMIC DNA]</scope>
    <source>
        <strain evidence="2">CGMCC 4.6609</strain>
    </source>
</reference>
<evidence type="ECO:0000313" key="2">
    <source>
        <dbReference type="Proteomes" id="UP000199691"/>
    </source>
</evidence>
<protein>
    <submittedName>
        <fullName evidence="1">Uncharacterized conserved protein, DUF849 family</fullName>
    </submittedName>
</protein>
<dbReference type="Proteomes" id="UP000199691">
    <property type="component" value="Unassembled WGS sequence"/>
</dbReference>
<dbReference type="GO" id="GO:0043720">
    <property type="term" value="F:3-keto-5-aminohexanoate cleavage activity"/>
    <property type="evidence" value="ECO:0007669"/>
    <property type="project" value="InterPro"/>
</dbReference>
<dbReference type="Pfam" id="PF05853">
    <property type="entry name" value="BKACE"/>
    <property type="match status" value="2"/>
</dbReference>
<dbReference type="OrthoDB" id="3424160at2"/>
<evidence type="ECO:0000313" key="1">
    <source>
        <dbReference type="EMBL" id="SDO46531.1"/>
    </source>
</evidence>
<dbReference type="PANTHER" id="PTHR37418">
    <property type="entry name" value="3-KETO-5-AMINOHEXANOATE CLEAVAGE ENZYME-RELATED"/>
    <property type="match status" value="1"/>
</dbReference>
<sequence length="238" mass="24823">MLQVCLNGALPRSASAHLPFTPAELAEAARAAVAAGAQDVHLHPKDPRDQDTLSPEHVGAAVEAVRAAVPGVAVGVTTGDWIDPSPQRRAALIRSWTVLPDHASVNWHEDGAELIAEALLDRGVGIEAGLFSGTGGAKRFLDWPHAHRVVRVLAEITDTNPETAPAAVETALQDLAGFDRPVLLHGEKDAAWVVLRIALARGLDTRIGLEDTLVLPGGEPATGNAALVRAALAGDLPT</sequence>
<dbReference type="EMBL" id="FNIX01000002">
    <property type="protein sequence ID" value="SDO46531.1"/>
    <property type="molecule type" value="Genomic_DNA"/>
</dbReference>
<accession>A0A1H0JSY7</accession>
<proteinExistence type="predicted"/>